<evidence type="ECO:0008006" key="5">
    <source>
        <dbReference type="Google" id="ProtNLM"/>
    </source>
</evidence>
<dbReference type="GO" id="GO:0009736">
    <property type="term" value="P:cytokinin-activated signaling pathway"/>
    <property type="evidence" value="ECO:0007669"/>
    <property type="project" value="InterPro"/>
</dbReference>
<dbReference type="PANTHER" id="PTHR43874">
    <property type="entry name" value="TWO-COMPONENT RESPONSE REGULATOR"/>
    <property type="match status" value="1"/>
</dbReference>
<dbReference type="OrthoDB" id="60033at2759"/>
<evidence type="ECO:0000313" key="3">
    <source>
        <dbReference type="EMBL" id="KAG0478744.1"/>
    </source>
</evidence>
<protein>
    <recommendedName>
        <fullName evidence="5">Response regulatory domain-containing protein</fullName>
    </recommendedName>
</protein>
<feature type="compositionally biased region" description="Polar residues" evidence="2">
    <location>
        <begin position="173"/>
        <end position="183"/>
    </location>
</feature>
<proteinExistence type="predicted"/>
<feature type="region of interest" description="Disordered" evidence="2">
    <location>
        <begin position="168"/>
        <end position="204"/>
    </location>
</feature>
<dbReference type="Proteomes" id="UP000639772">
    <property type="component" value="Chromosome 6"/>
</dbReference>
<evidence type="ECO:0000256" key="1">
    <source>
        <dbReference type="ARBA" id="ARBA00023012"/>
    </source>
</evidence>
<comment type="caution">
    <text evidence="3">The sequence shown here is derived from an EMBL/GenBank/DDBJ whole genome shotgun (WGS) entry which is preliminary data.</text>
</comment>
<dbReference type="SUPFAM" id="SSF52172">
    <property type="entry name" value="CheY-like"/>
    <property type="match status" value="1"/>
</dbReference>
<sequence length="368" mass="39855">MEAATVSSHCSVGEVSSRENTQSFAGGMMIPPPSACILRRIFLGETLGGGVPFIFAGEDSKYRRVAAPVLKNRQLEKDHVGGDRLAKEEEMQMGVYNAQITAASNGMEAWKVLEDLSNHIDLVLTEVVMPYLSGIGLLCKITSHKTCKNIPVIMAAMTRKIIAVSLESRDGSDNGSGTQNSWTKRAVEVDSPQPMSSSEQLAGTHDSTCAQVIYPKPETLCSNKVKVNANINGNGEGKVSDDIIGKNLEISPLRNTARNESYRADKVPTKLTGPGIEKLHESGPNDVDLVGHINSNVLQEPSTEAIDLLGGIVKNNPPPIVGMPDSSKVFTKTLENKKKKGILLRSPQFKRLLGMEELCVITVLWQLH</sequence>
<dbReference type="Gene3D" id="3.40.50.2300">
    <property type="match status" value="1"/>
</dbReference>
<evidence type="ECO:0000313" key="4">
    <source>
        <dbReference type="Proteomes" id="UP000639772"/>
    </source>
</evidence>
<dbReference type="InterPro" id="IPR011006">
    <property type="entry name" value="CheY-like_superfamily"/>
</dbReference>
<reference evidence="3 4" key="1">
    <citation type="journal article" date="2020" name="Nat. Food">
        <title>A phased Vanilla planifolia genome enables genetic improvement of flavour and production.</title>
        <authorList>
            <person name="Hasing T."/>
            <person name="Tang H."/>
            <person name="Brym M."/>
            <person name="Khazi F."/>
            <person name="Huang T."/>
            <person name="Chambers A.H."/>
        </authorList>
    </citation>
    <scope>NUCLEOTIDE SEQUENCE [LARGE SCALE GENOMIC DNA]</scope>
    <source>
        <tissue evidence="3">Leaf</tissue>
    </source>
</reference>
<dbReference type="AlphaFoldDB" id="A0A835QU36"/>
<name>A0A835QU36_VANPL</name>
<evidence type="ECO:0000256" key="2">
    <source>
        <dbReference type="SAM" id="MobiDB-lite"/>
    </source>
</evidence>
<feature type="compositionally biased region" description="Polar residues" evidence="2">
    <location>
        <begin position="193"/>
        <end position="204"/>
    </location>
</feature>
<dbReference type="EMBL" id="JADCNM010000006">
    <property type="protein sequence ID" value="KAG0478744.1"/>
    <property type="molecule type" value="Genomic_DNA"/>
</dbReference>
<organism evidence="3 4">
    <name type="scientific">Vanilla planifolia</name>
    <name type="common">Vanilla</name>
    <dbReference type="NCBI Taxonomy" id="51239"/>
    <lineage>
        <taxon>Eukaryota</taxon>
        <taxon>Viridiplantae</taxon>
        <taxon>Streptophyta</taxon>
        <taxon>Embryophyta</taxon>
        <taxon>Tracheophyta</taxon>
        <taxon>Spermatophyta</taxon>
        <taxon>Magnoliopsida</taxon>
        <taxon>Liliopsida</taxon>
        <taxon>Asparagales</taxon>
        <taxon>Orchidaceae</taxon>
        <taxon>Vanilloideae</taxon>
        <taxon>Vanilleae</taxon>
        <taxon>Vanilla</taxon>
    </lineage>
</organism>
<gene>
    <name evidence="3" type="ORF">HPP92_013463</name>
</gene>
<accession>A0A835QU36</accession>
<dbReference type="PANTHER" id="PTHR43874:SF125">
    <property type="entry name" value="TWO-COMPONENT RESPONSE REGULATOR-LIKE APRR7"/>
    <property type="match status" value="1"/>
</dbReference>
<dbReference type="InterPro" id="IPR045279">
    <property type="entry name" value="ARR-like"/>
</dbReference>
<dbReference type="GO" id="GO:0000160">
    <property type="term" value="P:phosphorelay signal transduction system"/>
    <property type="evidence" value="ECO:0007669"/>
    <property type="project" value="UniProtKB-KW"/>
</dbReference>
<keyword evidence="1" id="KW-0902">Two-component regulatory system</keyword>